<proteinExistence type="predicted"/>
<organism evidence="2 3">
    <name type="scientific">Macrostomum lignano</name>
    <dbReference type="NCBI Taxonomy" id="282301"/>
    <lineage>
        <taxon>Eukaryota</taxon>
        <taxon>Metazoa</taxon>
        <taxon>Spiralia</taxon>
        <taxon>Lophotrochozoa</taxon>
        <taxon>Platyhelminthes</taxon>
        <taxon>Rhabditophora</taxon>
        <taxon>Macrostomorpha</taxon>
        <taxon>Macrostomida</taxon>
        <taxon>Macrostomidae</taxon>
        <taxon>Macrostomum</taxon>
    </lineage>
</organism>
<sequence length="272" mass="28628">MQPRDAVGSCWAQELAKKFPAGNQTAAITAGDRLQSRSPSCCPALVHGHVNLGAGQPGPVRHTCGLHFWPTELSGWQAAWAAPDSLPADMMDLSAGQTGILGASLSADLGAVLHELLHWPGAGPHPFGSDGPRLRPAAPSSGVSRSQTRPAPPARSLSRRPAPKPLYWFGQVTFLDPATAPGLIKLQPHQLQPHQLSATPQITCRISALARPAPQSSAIIPGLTVIGFWQTDDNSKIDCDEEGPADRVSISDGHVISVGSSLCCIEIRSLEP</sequence>
<protein>
    <submittedName>
        <fullName evidence="3">PepX_C domain-containing protein</fullName>
    </submittedName>
</protein>
<name>A0A1I8F6V0_9PLAT</name>
<feature type="region of interest" description="Disordered" evidence="1">
    <location>
        <begin position="123"/>
        <end position="162"/>
    </location>
</feature>
<dbReference type="WBParaSite" id="maker-unitig_21410-snap-gene-0.2-mRNA-1">
    <property type="protein sequence ID" value="maker-unitig_21410-snap-gene-0.2-mRNA-1"/>
    <property type="gene ID" value="maker-unitig_21410-snap-gene-0.2"/>
</dbReference>
<evidence type="ECO:0000256" key="1">
    <source>
        <dbReference type="SAM" id="MobiDB-lite"/>
    </source>
</evidence>
<keyword evidence="2" id="KW-1185">Reference proteome</keyword>
<dbReference type="AlphaFoldDB" id="A0A1I8F6V0"/>
<evidence type="ECO:0000313" key="3">
    <source>
        <dbReference type="WBParaSite" id="maker-unitig_21410-snap-gene-0.2-mRNA-1"/>
    </source>
</evidence>
<dbReference type="Proteomes" id="UP000095280">
    <property type="component" value="Unplaced"/>
</dbReference>
<accession>A0A1I8F6V0</accession>
<reference evidence="3" key="1">
    <citation type="submission" date="2016-11" db="UniProtKB">
        <authorList>
            <consortium name="WormBaseParasite"/>
        </authorList>
    </citation>
    <scope>IDENTIFICATION</scope>
</reference>
<evidence type="ECO:0000313" key="2">
    <source>
        <dbReference type="Proteomes" id="UP000095280"/>
    </source>
</evidence>